<comment type="caution">
    <text evidence="5">The sequence shown here is derived from an EMBL/GenBank/DDBJ whole genome shotgun (WGS) entry which is preliminary data.</text>
</comment>
<dbReference type="CDD" id="cd06529">
    <property type="entry name" value="S24_LexA-like"/>
    <property type="match status" value="1"/>
</dbReference>
<keyword evidence="3" id="KW-0804">Transcription</keyword>
<gene>
    <name evidence="5" type="ORF">FD00_GL002531</name>
</gene>
<organism evidence="5 6">
    <name type="scientific">Liquorilactobacillus mali KCTC 3596 = DSM 20444</name>
    <dbReference type="NCBI Taxonomy" id="1046596"/>
    <lineage>
        <taxon>Bacteria</taxon>
        <taxon>Bacillati</taxon>
        <taxon>Bacillota</taxon>
        <taxon>Bacilli</taxon>
        <taxon>Lactobacillales</taxon>
        <taxon>Lactobacillaceae</taxon>
        <taxon>Liquorilactobacillus</taxon>
    </lineage>
</organism>
<name>A0A0R2E498_9LACO</name>
<sequence length="78" mass="8751">MEPLLKQGSQAFVHYQPTPDTDGQIVIVSIKGDGVACKMIYREDGKIRLASINEKYEDMVFPAEDVRIIGKVIISQKK</sequence>
<evidence type="ECO:0000313" key="6">
    <source>
        <dbReference type="Proteomes" id="UP000050898"/>
    </source>
</evidence>
<dbReference type="EMBL" id="AYYH01000097">
    <property type="protein sequence ID" value="KRN07452.1"/>
    <property type="molecule type" value="Genomic_DNA"/>
</dbReference>
<keyword evidence="2 5" id="KW-0238">DNA-binding</keyword>
<dbReference type="InterPro" id="IPR015927">
    <property type="entry name" value="Peptidase_S24_S26A/B/C"/>
</dbReference>
<dbReference type="PATRIC" id="fig|1046596.6.peg.2663"/>
<dbReference type="AlphaFoldDB" id="A0A0R2E498"/>
<proteinExistence type="predicted"/>
<reference evidence="5 6" key="1">
    <citation type="journal article" date="2015" name="Genome Announc.">
        <title>Expanding the biotechnology potential of lactobacilli through comparative genomics of 213 strains and associated genera.</title>
        <authorList>
            <person name="Sun Z."/>
            <person name="Harris H.M."/>
            <person name="McCann A."/>
            <person name="Guo C."/>
            <person name="Argimon S."/>
            <person name="Zhang W."/>
            <person name="Yang X."/>
            <person name="Jeffery I.B."/>
            <person name="Cooney J.C."/>
            <person name="Kagawa T.F."/>
            <person name="Liu W."/>
            <person name="Song Y."/>
            <person name="Salvetti E."/>
            <person name="Wrobel A."/>
            <person name="Rasinkangas P."/>
            <person name="Parkhill J."/>
            <person name="Rea M.C."/>
            <person name="O'Sullivan O."/>
            <person name="Ritari J."/>
            <person name="Douillard F.P."/>
            <person name="Paul Ross R."/>
            <person name="Yang R."/>
            <person name="Briner A.E."/>
            <person name="Felis G.E."/>
            <person name="de Vos W.M."/>
            <person name="Barrangou R."/>
            <person name="Klaenhammer T.R."/>
            <person name="Caufield P.W."/>
            <person name="Cui Y."/>
            <person name="Zhang H."/>
            <person name="O'Toole P.W."/>
        </authorList>
    </citation>
    <scope>NUCLEOTIDE SEQUENCE [LARGE SCALE GENOMIC DNA]</scope>
    <source>
        <strain evidence="5 6">DSM 20444</strain>
    </source>
</reference>
<accession>A0A0R2E498</accession>
<keyword evidence="1" id="KW-0805">Transcription regulation</keyword>
<dbReference type="InterPro" id="IPR036286">
    <property type="entry name" value="LexA/Signal_pep-like_sf"/>
</dbReference>
<evidence type="ECO:0000256" key="1">
    <source>
        <dbReference type="ARBA" id="ARBA00023015"/>
    </source>
</evidence>
<keyword evidence="6" id="KW-1185">Reference proteome</keyword>
<dbReference type="PANTHER" id="PTHR40661:SF1">
    <property type="entry name" value="HTH CRO_C1-TYPE DOMAIN-CONTAINING PROTEIN"/>
    <property type="match status" value="1"/>
</dbReference>
<dbReference type="GO" id="GO:0003677">
    <property type="term" value="F:DNA binding"/>
    <property type="evidence" value="ECO:0007669"/>
    <property type="project" value="UniProtKB-KW"/>
</dbReference>
<dbReference type="InterPro" id="IPR039418">
    <property type="entry name" value="LexA-like"/>
</dbReference>
<dbReference type="Gene3D" id="2.10.109.10">
    <property type="entry name" value="Umud Fragment, subunit A"/>
    <property type="match status" value="1"/>
</dbReference>
<evidence type="ECO:0000259" key="4">
    <source>
        <dbReference type="Pfam" id="PF00717"/>
    </source>
</evidence>
<evidence type="ECO:0000256" key="3">
    <source>
        <dbReference type="ARBA" id="ARBA00023163"/>
    </source>
</evidence>
<dbReference type="SUPFAM" id="SSF51306">
    <property type="entry name" value="LexA/Signal peptidase"/>
    <property type="match status" value="1"/>
</dbReference>
<protein>
    <submittedName>
        <fullName evidence="5">Xre family DNA-binding protein</fullName>
    </submittedName>
</protein>
<evidence type="ECO:0000256" key="2">
    <source>
        <dbReference type="ARBA" id="ARBA00023125"/>
    </source>
</evidence>
<dbReference type="PANTHER" id="PTHR40661">
    <property type="match status" value="1"/>
</dbReference>
<dbReference type="Proteomes" id="UP000050898">
    <property type="component" value="Unassembled WGS sequence"/>
</dbReference>
<feature type="domain" description="Peptidase S24/S26A/S26B/S26C" evidence="4">
    <location>
        <begin position="1"/>
        <end position="73"/>
    </location>
</feature>
<evidence type="ECO:0000313" key="5">
    <source>
        <dbReference type="EMBL" id="KRN07452.1"/>
    </source>
</evidence>
<dbReference type="Pfam" id="PF00717">
    <property type="entry name" value="Peptidase_S24"/>
    <property type="match status" value="1"/>
</dbReference>